<dbReference type="Pfam" id="PF12836">
    <property type="entry name" value="HHH_3"/>
    <property type="match status" value="1"/>
</dbReference>
<dbReference type="SUPFAM" id="SSF47781">
    <property type="entry name" value="RuvA domain 2-like"/>
    <property type="match status" value="1"/>
</dbReference>
<comment type="caution">
    <text evidence="3">The sequence shown here is derived from an EMBL/GenBank/DDBJ whole genome shotgun (WGS) entry which is preliminary data.</text>
</comment>
<dbReference type="InterPro" id="IPR019554">
    <property type="entry name" value="Soluble_ligand-bd"/>
</dbReference>
<keyword evidence="1" id="KW-0472">Membrane</keyword>
<gene>
    <name evidence="3" type="ORF">ACFQRF_17910</name>
</gene>
<evidence type="ECO:0000256" key="1">
    <source>
        <dbReference type="SAM" id="Phobius"/>
    </source>
</evidence>
<feature type="transmembrane region" description="Helical" evidence="1">
    <location>
        <begin position="20"/>
        <end position="42"/>
    </location>
</feature>
<keyword evidence="1" id="KW-0812">Transmembrane</keyword>
<sequence length="233" mass="23783">MRSWLARLLPDDIERPRLGYAGVRALVLVCVVAVLVTCWFMLRSRARPEEAPPLPDAAVPSVAAGAAPSAPVPAADASPTPVGEVVVHVGGEVERPGVVTLPAGSRVADAVEAAGGVDDGAETGLLNLARLLVDGEQILVGVTPSPNPPAPGPASVPDPGGTAAGVPLDLNTATLEQLDALPGIGPVLAERILAHRTTSGGFRTVEQLQDVTGIGERRFAELRDLVRVTGAVP</sequence>
<dbReference type="Gene3D" id="3.10.560.10">
    <property type="entry name" value="Outer membrane lipoprotein wza domain like"/>
    <property type="match status" value="1"/>
</dbReference>
<dbReference type="InterPro" id="IPR051675">
    <property type="entry name" value="Endo/Exo/Phosphatase_dom_1"/>
</dbReference>
<dbReference type="InterPro" id="IPR003583">
    <property type="entry name" value="Hlx-hairpin-Hlx_DNA-bd_motif"/>
</dbReference>
<feature type="domain" description="Helix-hairpin-helix DNA-binding motif class 1" evidence="2">
    <location>
        <begin position="206"/>
        <end position="225"/>
    </location>
</feature>
<proteinExistence type="predicted"/>
<accession>A0ABW2KHZ8</accession>
<dbReference type="InterPro" id="IPR010994">
    <property type="entry name" value="RuvA_2-like"/>
</dbReference>
<dbReference type="Proteomes" id="UP001596540">
    <property type="component" value="Unassembled WGS sequence"/>
</dbReference>
<dbReference type="EMBL" id="JBHTBH010000008">
    <property type="protein sequence ID" value="MFC7329609.1"/>
    <property type="molecule type" value="Genomic_DNA"/>
</dbReference>
<protein>
    <submittedName>
        <fullName evidence="3">Helix-hairpin-helix domain-containing protein</fullName>
    </submittedName>
</protein>
<organism evidence="3 4">
    <name type="scientific">Marinactinospora rubrisoli</name>
    <dbReference type="NCBI Taxonomy" id="2715399"/>
    <lineage>
        <taxon>Bacteria</taxon>
        <taxon>Bacillati</taxon>
        <taxon>Actinomycetota</taxon>
        <taxon>Actinomycetes</taxon>
        <taxon>Streptosporangiales</taxon>
        <taxon>Nocardiopsidaceae</taxon>
        <taxon>Marinactinospora</taxon>
    </lineage>
</organism>
<dbReference type="PANTHER" id="PTHR21180">
    <property type="entry name" value="ENDONUCLEASE/EXONUCLEASE/PHOSPHATASE FAMILY DOMAIN-CONTAINING PROTEIN 1"/>
    <property type="match status" value="1"/>
</dbReference>
<keyword evidence="1" id="KW-1133">Transmembrane helix</keyword>
<name>A0ABW2KHZ8_9ACTN</name>
<reference evidence="4" key="1">
    <citation type="journal article" date="2019" name="Int. J. Syst. Evol. Microbiol.">
        <title>The Global Catalogue of Microorganisms (GCM) 10K type strain sequencing project: providing services to taxonomists for standard genome sequencing and annotation.</title>
        <authorList>
            <consortium name="The Broad Institute Genomics Platform"/>
            <consortium name="The Broad Institute Genome Sequencing Center for Infectious Disease"/>
            <person name="Wu L."/>
            <person name="Ma J."/>
        </authorList>
    </citation>
    <scope>NUCLEOTIDE SEQUENCE [LARGE SCALE GENOMIC DNA]</scope>
    <source>
        <strain evidence="4">CGMCC 4.7382</strain>
    </source>
</reference>
<dbReference type="SMART" id="SM00278">
    <property type="entry name" value="HhH1"/>
    <property type="match status" value="2"/>
</dbReference>
<keyword evidence="4" id="KW-1185">Reference proteome</keyword>
<dbReference type="Gene3D" id="1.10.150.320">
    <property type="entry name" value="Photosystem II 12 kDa extrinsic protein"/>
    <property type="match status" value="1"/>
</dbReference>
<feature type="domain" description="Helix-hairpin-helix DNA-binding motif class 1" evidence="2">
    <location>
        <begin position="176"/>
        <end position="195"/>
    </location>
</feature>
<evidence type="ECO:0000259" key="2">
    <source>
        <dbReference type="SMART" id="SM00278"/>
    </source>
</evidence>
<dbReference type="PANTHER" id="PTHR21180:SF32">
    <property type="entry name" value="ENDONUCLEASE_EXONUCLEASE_PHOSPHATASE FAMILY DOMAIN-CONTAINING PROTEIN 1"/>
    <property type="match status" value="1"/>
</dbReference>
<evidence type="ECO:0000313" key="4">
    <source>
        <dbReference type="Proteomes" id="UP001596540"/>
    </source>
</evidence>
<evidence type="ECO:0000313" key="3">
    <source>
        <dbReference type="EMBL" id="MFC7329609.1"/>
    </source>
</evidence>
<dbReference type="RefSeq" id="WP_379872255.1">
    <property type="nucleotide sequence ID" value="NZ_JBHTBH010000008.1"/>
</dbReference>
<dbReference type="Pfam" id="PF10531">
    <property type="entry name" value="SLBB"/>
    <property type="match status" value="1"/>
</dbReference>